<name>A0A9E7DC53_9ACTO</name>
<dbReference type="GO" id="GO:0016887">
    <property type="term" value="F:ATP hydrolysis activity"/>
    <property type="evidence" value="ECO:0007669"/>
    <property type="project" value="InterPro"/>
</dbReference>
<evidence type="ECO:0000313" key="9">
    <source>
        <dbReference type="Proteomes" id="UP000830236"/>
    </source>
</evidence>
<feature type="domain" description="ABC transporter" evidence="7">
    <location>
        <begin position="5"/>
        <end position="241"/>
    </location>
</feature>
<keyword evidence="4" id="KW-0547">Nucleotide-binding</keyword>
<dbReference type="AlphaFoldDB" id="A0A9E7DC53"/>
<dbReference type="InterPro" id="IPR003593">
    <property type="entry name" value="AAA+_ATPase"/>
</dbReference>
<evidence type="ECO:0000256" key="3">
    <source>
        <dbReference type="ARBA" id="ARBA00022448"/>
    </source>
</evidence>
<dbReference type="GO" id="GO:0046677">
    <property type="term" value="P:response to antibiotic"/>
    <property type="evidence" value="ECO:0007669"/>
    <property type="project" value="UniProtKB-KW"/>
</dbReference>
<dbReference type="GO" id="GO:0005886">
    <property type="term" value="C:plasma membrane"/>
    <property type="evidence" value="ECO:0007669"/>
    <property type="project" value="UniProtKB-SubCell"/>
</dbReference>
<dbReference type="InterPro" id="IPR003439">
    <property type="entry name" value="ABC_transporter-like_ATP-bd"/>
</dbReference>
<dbReference type="PROSITE" id="PS50893">
    <property type="entry name" value="ABC_TRANSPORTER_2"/>
    <property type="match status" value="1"/>
</dbReference>
<dbReference type="GO" id="GO:0005524">
    <property type="term" value="F:ATP binding"/>
    <property type="evidence" value="ECO:0007669"/>
    <property type="project" value="UniProtKB-KW"/>
</dbReference>
<keyword evidence="5 8" id="KW-0067">ATP-binding</keyword>
<dbReference type="InterPro" id="IPR050763">
    <property type="entry name" value="ABC_transporter_ATP-binding"/>
</dbReference>
<dbReference type="Proteomes" id="UP000830236">
    <property type="component" value="Chromosome"/>
</dbReference>
<keyword evidence="3" id="KW-0813">Transport</keyword>
<dbReference type="Gene3D" id="3.40.50.300">
    <property type="entry name" value="P-loop containing nucleotide triphosphate hydrolases"/>
    <property type="match status" value="1"/>
</dbReference>
<evidence type="ECO:0000256" key="2">
    <source>
        <dbReference type="ARBA" id="ARBA00005417"/>
    </source>
</evidence>
<dbReference type="PANTHER" id="PTHR42711">
    <property type="entry name" value="ABC TRANSPORTER ATP-BINDING PROTEIN"/>
    <property type="match status" value="1"/>
</dbReference>
<organism evidence="8 9">
    <name type="scientific">Actinomyces graevenitzii</name>
    <dbReference type="NCBI Taxonomy" id="55565"/>
    <lineage>
        <taxon>Bacteria</taxon>
        <taxon>Bacillati</taxon>
        <taxon>Actinomycetota</taxon>
        <taxon>Actinomycetes</taxon>
        <taxon>Actinomycetales</taxon>
        <taxon>Actinomycetaceae</taxon>
        <taxon>Actinomyces</taxon>
    </lineage>
</organism>
<dbReference type="EMBL" id="CP097095">
    <property type="protein sequence ID" value="UQF79591.1"/>
    <property type="molecule type" value="Genomic_DNA"/>
</dbReference>
<dbReference type="SUPFAM" id="SSF52540">
    <property type="entry name" value="P-loop containing nucleoside triphosphate hydrolases"/>
    <property type="match status" value="1"/>
</dbReference>
<dbReference type="Pfam" id="PF00005">
    <property type="entry name" value="ABC_tran"/>
    <property type="match status" value="1"/>
</dbReference>
<dbReference type="CDD" id="cd03230">
    <property type="entry name" value="ABC_DR_subfamily_A"/>
    <property type="match status" value="1"/>
</dbReference>
<evidence type="ECO:0000256" key="4">
    <source>
        <dbReference type="ARBA" id="ARBA00022741"/>
    </source>
</evidence>
<dbReference type="KEGG" id="agh:M3I41_08465"/>
<evidence type="ECO:0000259" key="7">
    <source>
        <dbReference type="PROSITE" id="PS50893"/>
    </source>
</evidence>
<sequence>MTQIAALSGVDKAFGDRLVLSIDSLTLETGQVVALIGPNGAGKTTLLRIISGLWVPTRAQRLEVLGADLLKPLPRKKSKQWSQQLGFASNSSQLFGLLTVRENLEYVCRLYGVHKAQRAERINRSMELCNVADRSGDQVWTLSTGLKQRVNIARAMVTNPKLIFLDEPTSGLDPLAANDVYGVIRRLQNSGVTVLLSTHIMTEVNDLCDRVLFLSKGRIMADASPEQLRMRAGEVVYQLQVPTSQKQSVITRLNDELGARTVIRQDDGVEVDVLAFGLSNSNLLDQMGLTYTRRDAQLADTFWLLGGAE</sequence>
<dbReference type="InterPro" id="IPR027417">
    <property type="entry name" value="P-loop_NTPase"/>
</dbReference>
<evidence type="ECO:0000313" key="8">
    <source>
        <dbReference type="EMBL" id="UQF79591.1"/>
    </source>
</evidence>
<protein>
    <submittedName>
        <fullName evidence="8">ABC transporter ATP-binding protein</fullName>
    </submittedName>
</protein>
<evidence type="ECO:0000256" key="1">
    <source>
        <dbReference type="ARBA" id="ARBA00004202"/>
    </source>
</evidence>
<comment type="subcellular location">
    <subcellularLocation>
        <location evidence="1">Cell membrane</location>
        <topology evidence="1">Peripheral membrane protein</topology>
    </subcellularLocation>
</comment>
<dbReference type="PANTHER" id="PTHR42711:SF5">
    <property type="entry name" value="ABC TRANSPORTER ATP-BINDING PROTEIN NATA"/>
    <property type="match status" value="1"/>
</dbReference>
<accession>A0A9E7DC53</accession>
<keyword evidence="6" id="KW-0046">Antibiotic resistance</keyword>
<proteinExistence type="inferred from homology"/>
<evidence type="ECO:0000256" key="6">
    <source>
        <dbReference type="ARBA" id="ARBA00023251"/>
    </source>
</evidence>
<evidence type="ECO:0000256" key="5">
    <source>
        <dbReference type="ARBA" id="ARBA00022840"/>
    </source>
</evidence>
<dbReference type="SMART" id="SM00382">
    <property type="entry name" value="AAA"/>
    <property type="match status" value="1"/>
</dbReference>
<reference evidence="8" key="1">
    <citation type="submission" date="2022-05" db="EMBL/GenBank/DDBJ databases">
        <title>Using nanopore sequencing to obtain complete genomes from saliva samples.</title>
        <authorList>
            <person name="Baker J.L."/>
        </authorList>
    </citation>
    <scope>NUCLEOTIDE SEQUENCE</scope>
    <source>
        <strain evidence="8">JCVI-JB-Ag32</strain>
    </source>
</reference>
<gene>
    <name evidence="8" type="ORF">M3I41_08465</name>
</gene>
<comment type="similarity">
    <text evidence="2">Belongs to the ABC transporter superfamily.</text>
</comment>